<feature type="region of interest" description="Disordered" evidence="1">
    <location>
        <begin position="1"/>
        <end position="22"/>
    </location>
</feature>
<dbReference type="Proteomes" id="UP000734218">
    <property type="component" value="Unassembled WGS sequence"/>
</dbReference>
<evidence type="ECO:0000256" key="1">
    <source>
        <dbReference type="SAM" id="MobiDB-lite"/>
    </source>
</evidence>
<dbReference type="RefSeq" id="WP_167955089.1">
    <property type="nucleotide sequence ID" value="NZ_JAATJE010000002.1"/>
</dbReference>
<name>A0ABX0XNI0_9SPHN</name>
<comment type="caution">
    <text evidence="2">The sequence shown here is derived from an EMBL/GenBank/DDBJ whole genome shotgun (WGS) entry which is preliminary data.</text>
</comment>
<sequence length="118" mass="12735">MAARSSTANPPPAPPRTPDGRYIVHVGRAGPRLWRATDPRIDPATRDALRQALGRARAGVRLARGDPAARAAARAAVDAAKRALGERGPVWWTDGAPDLNRRLIRNTPYAGWWASQEG</sequence>
<reference evidence="2 3" key="1">
    <citation type="submission" date="2020-03" db="EMBL/GenBank/DDBJ databases">
        <title>Genomic Encyclopedia of Type Strains, Phase IV (KMG-IV): sequencing the most valuable type-strain genomes for metagenomic binning, comparative biology and taxonomic classification.</title>
        <authorList>
            <person name="Goeker M."/>
        </authorList>
    </citation>
    <scope>NUCLEOTIDE SEQUENCE [LARGE SCALE GENOMIC DNA]</scope>
    <source>
        <strain evidence="2 3">DSM 27651</strain>
    </source>
</reference>
<accession>A0ABX0XNI0</accession>
<organism evidence="2 3">
    <name type="scientific">Sphingomonas jejuensis</name>
    <dbReference type="NCBI Taxonomy" id="904715"/>
    <lineage>
        <taxon>Bacteria</taxon>
        <taxon>Pseudomonadati</taxon>
        <taxon>Pseudomonadota</taxon>
        <taxon>Alphaproteobacteria</taxon>
        <taxon>Sphingomonadales</taxon>
        <taxon>Sphingomonadaceae</taxon>
        <taxon>Sphingomonas</taxon>
    </lineage>
</organism>
<evidence type="ECO:0000313" key="2">
    <source>
        <dbReference type="EMBL" id="NJC34785.1"/>
    </source>
</evidence>
<keyword evidence="3" id="KW-1185">Reference proteome</keyword>
<gene>
    <name evidence="2" type="ORF">GGR88_002299</name>
</gene>
<protein>
    <submittedName>
        <fullName evidence="2">Uncharacterized protein</fullName>
    </submittedName>
</protein>
<proteinExistence type="predicted"/>
<dbReference type="EMBL" id="JAATJE010000002">
    <property type="protein sequence ID" value="NJC34785.1"/>
    <property type="molecule type" value="Genomic_DNA"/>
</dbReference>
<evidence type="ECO:0000313" key="3">
    <source>
        <dbReference type="Proteomes" id="UP000734218"/>
    </source>
</evidence>